<dbReference type="InterPro" id="IPR000847">
    <property type="entry name" value="LysR_HTH_N"/>
</dbReference>
<keyword evidence="4" id="KW-0804">Transcription</keyword>
<evidence type="ECO:0000259" key="5">
    <source>
        <dbReference type="PROSITE" id="PS50931"/>
    </source>
</evidence>
<evidence type="ECO:0000313" key="6">
    <source>
        <dbReference type="EMBL" id="MDD0837501.1"/>
    </source>
</evidence>
<dbReference type="Pfam" id="PF03466">
    <property type="entry name" value="LysR_substrate"/>
    <property type="match status" value="1"/>
</dbReference>
<dbReference type="InterPro" id="IPR005119">
    <property type="entry name" value="LysR_subst-bd"/>
</dbReference>
<sequence>METRHLEAFSAVMTSGSITGAARLLERSQPAVTRLIQELEAEIGHPLFQRHGPRVTPTEHGFGLREEVERALASLRLVSERARQIARRDVPSLDVVATSALALGLLPAALASLESQQGPGPLQLRSTSPEQVMQAVLSGAADLGLCSLPLEHRGLQVHWIGQVPCVAVLRADDPLAQQSVLSSQALAERRLITLNNPYRLRHRLEHALPSRQQSALIETNSSVNAQALVRAGLGVAVLEPLTPLSLPAPDLVTRPLDTEVLFFFGVITLQARPRNPALEQRVEALAQALLQQARQLPGFVEHAPSTHTHLLDAAHGRVPQPPASSI</sequence>
<gene>
    <name evidence="6" type="ORF">PSQ40_02845</name>
</gene>
<evidence type="ECO:0000256" key="2">
    <source>
        <dbReference type="ARBA" id="ARBA00023015"/>
    </source>
</evidence>
<evidence type="ECO:0000313" key="7">
    <source>
        <dbReference type="Proteomes" id="UP001528673"/>
    </source>
</evidence>
<dbReference type="PROSITE" id="PS50931">
    <property type="entry name" value="HTH_LYSR"/>
    <property type="match status" value="1"/>
</dbReference>
<name>A0ABT5MW33_9BURK</name>
<comment type="caution">
    <text evidence="6">The sequence shown here is derived from an EMBL/GenBank/DDBJ whole genome shotgun (WGS) entry which is preliminary data.</text>
</comment>
<dbReference type="EMBL" id="JAQSIP010000001">
    <property type="protein sequence ID" value="MDD0837501.1"/>
    <property type="molecule type" value="Genomic_DNA"/>
</dbReference>
<dbReference type="SUPFAM" id="SSF53850">
    <property type="entry name" value="Periplasmic binding protein-like II"/>
    <property type="match status" value="1"/>
</dbReference>
<dbReference type="Proteomes" id="UP001528673">
    <property type="component" value="Unassembled WGS sequence"/>
</dbReference>
<organism evidence="6 7">
    <name type="scientific">Curvibacter cyanobacteriorum</name>
    <dbReference type="NCBI Taxonomy" id="3026422"/>
    <lineage>
        <taxon>Bacteria</taxon>
        <taxon>Pseudomonadati</taxon>
        <taxon>Pseudomonadota</taxon>
        <taxon>Betaproteobacteria</taxon>
        <taxon>Burkholderiales</taxon>
        <taxon>Comamonadaceae</taxon>
        <taxon>Curvibacter</taxon>
    </lineage>
</organism>
<comment type="similarity">
    <text evidence="1">Belongs to the LysR transcriptional regulatory family.</text>
</comment>
<evidence type="ECO:0000256" key="4">
    <source>
        <dbReference type="ARBA" id="ARBA00023163"/>
    </source>
</evidence>
<protein>
    <submittedName>
        <fullName evidence="6">LysR family transcriptional regulator</fullName>
    </submittedName>
</protein>
<dbReference type="InterPro" id="IPR036390">
    <property type="entry name" value="WH_DNA-bd_sf"/>
</dbReference>
<keyword evidence="7" id="KW-1185">Reference proteome</keyword>
<dbReference type="SUPFAM" id="SSF46785">
    <property type="entry name" value="Winged helix' DNA-binding domain"/>
    <property type="match status" value="1"/>
</dbReference>
<evidence type="ECO:0000256" key="3">
    <source>
        <dbReference type="ARBA" id="ARBA00023125"/>
    </source>
</evidence>
<dbReference type="RefSeq" id="WP_273948612.1">
    <property type="nucleotide sequence ID" value="NZ_JAQSIP010000001.1"/>
</dbReference>
<accession>A0ABT5MW33</accession>
<dbReference type="Gene3D" id="3.40.190.10">
    <property type="entry name" value="Periplasmic binding protein-like II"/>
    <property type="match status" value="2"/>
</dbReference>
<evidence type="ECO:0000256" key="1">
    <source>
        <dbReference type="ARBA" id="ARBA00009437"/>
    </source>
</evidence>
<reference evidence="6 7" key="1">
    <citation type="submission" date="2023-02" db="EMBL/GenBank/DDBJ databases">
        <title>Bacterial whole genomic sequence of Curvibacter sp. HBC61.</title>
        <authorList>
            <person name="Le V."/>
            <person name="Ko S.-R."/>
            <person name="Ahn C.-Y."/>
            <person name="Oh H.-M."/>
        </authorList>
    </citation>
    <scope>NUCLEOTIDE SEQUENCE [LARGE SCALE GENOMIC DNA]</scope>
    <source>
        <strain evidence="6 7">HBC61</strain>
    </source>
</reference>
<dbReference type="Gene3D" id="1.10.10.10">
    <property type="entry name" value="Winged helix-like DNA-binding domain superfamily/Winged helix DNA-binding domain"/>
    <property type="match status" value="1"/>
</dbReference>
<proteinExistence type="inferred from homology"/>
<feature type="domain" description="HTH lysR-type" evidence="5">
    <location>
        <begin position="1"/>
        <end position="58"/>
    </location>
</feature>
<dbReference type="Pfam" id="PF00126">
    <property type="entry name" value="HTH_1"/>
    <property type="match status" value="1"/>
</dbReference>
<dbReference type="PRINTS" id="PR00039">
    <property type="entry name" value="HTHLYSR"/>
</dbReference>
<dbReference type="PANTHER" id="PTHR30427:SF1">
    <property type="entry name" value="TRANSCRIPTIONAL ACTIVATOR PROTEIN LYSR"/>
    <property type="match status" value="1"/>
</dbReference>
<dbReference type="InterPro" id="IPR036388">
    <property type="entry name" value="WH-like_DNA-bd_sf"/>
</dbReference>
<keyword evidence="2" id="KW-0805">Transcription regulation</keyword>
<keyword evidence="3" id="KW-0238">DNA-binding</keyword>
<dbReference type="PANTHER" id="PTHR30427">
    <property type="entry name" value="TRANSCRIPTIONAL ACTIVATOR PROTEIN LYSR"/>
    <property type="match status" value="1"/>
</dbReference>